<evidence type="ECO:0000256" key="7">
    <source>
        <dbReference type="ARBA" id="ARBA00023098"/>
    </source>
</evidence>
<dbReference type="AlphaFoldDB" id="A0A1V4IUY9"/>
<evidence type="ECO:0000256" key="9">
    <source>
        <dbReference type="ARBA" id="ARBA00023315"/>
    </source>
</evidence>
<comment type="caution">
    <text evidence="17">The sequence shown here is derived from an EMBL/GenBank/DDBJ whole genome shotgun (WGS) entry which is preliminary data.</text>
</comment>
<dbReference type="RefSeq" id="WP_079422535.1">
    <property type="nucleotide sequence ID" value="NZ_MZGV01000008.1"/>
</dbReference>
<evidence type="ECO:0000256" key="12">
    <source>
        <dbReference type="ARBA" id="ARBA00052467"/>
    </source>
</evidence>
<dbReference type="InterPro" id="IPR016039">
    <property type="entry name" value="Thiolase-like"/>
</dbReference>
<evidence type="ECO:0000256" key="11">
    <source>
        <dbReference type="ARBA" id="ARBA00052407"/>
    </source>
</evidence>
<dbReference type="GO" id="GO:0004315">
    <property type="term" value="F:3-oxoacyl-[acyl-carrier-protein] synthase activity"/>
    <property type="evidence" value="ECO:0007669"/>
    <property type="project" value="InterPro"/>
</dbReference>
<dbReference type="STRING" id="1450648.CLORY_11130"/>
<dbReference type="UniPathway" id="UPA00094"/>
<dbReference type="NCBIfam" id="NF006829">
    <property type="entry name" value="PRK09352.1"/>
    <property type="match status" value="1"/>
</dbReference>
<organism evidence="17 18">
    <name type="scientific">Clostridium oryzae</name>
    <dbReference type="NCBI Taxonomy" id="1450648"/>
    <lineage>
        <taxon>Bacteria</taxon>
        <taxon>Bacillati</taxon>
        <taxon>Bacillota</taxon>
        <taxon>Clostridia</taxon>
        <taxon>Eubacteriales</taxon>
        <taxon>Clostridiaceae</taxon>
        <taxon>Clostridium</taxon>
    </lineage>
</organism>
<accession>A0A1V4IUY9</accession>
<feature type="active site" evidence="14">
    <location>
        <position position="282"/>
    </location>
</feature>
<dbReference type="Pfam" id="PF08541">
    <property type="entry name" value="ACP_syn_III_C"/>
    <property type="match status" value="1"/>
</dbReference>
<dbReference type="GO" id="GO:0006633">
    <property type="term" value="P:fatty acid biosynthetic process"/>
    <property type="evidence" value="ECO:0007669"/>
    <property type="project" value="UniProtKB-UniRule"/>
</dbReference>
<evidence type="ECO:0000256" key="4">
    <source>
        <dbReference type="ARBA" id="ARBA00022516"/>
    </source>
</evidence>
<dbReference type="OrthoDB" id="9815506at2"/>
<reference evidence="17 18" key="1">
    <citation type="submission" date="2017-03" db="EMBL/GenBank/DDBJ databases">
        <title>Genome sequence of Clostridium oryzae DSM 28571.</title>
        <authorList>
            <person name="Poehlein A."/>
            <person name="Daniel R."/>
        </authorList>
    </citation>
    <scope>NUCLEOTIDE SEQUENCE [LARGE SCALE GENOMIC DNA]</scope>
    <source>
        <strain evidence="17 18">DSM 28571</strain>
    </source>
</reference>
<evidence type="ECO:0000256" key="10">
    <source>
        <dbReference type="ARBA" id="ARBA00051096"/>
    </source>
</evidence>
<dbReference type="SUPFAM" id="SSF53901">
    <property type="entry name" value="Thiolase-like"/>
    <property type="match status" value="1"/>
</dbReference>
<dbReference type="EC" id="2.3.1.180" evidence="14"/>
<dbReference type="EMBL" id="MZGV01000008">
    <property type="protein sequence ID" value="OPJ63605.1"/>
    <property type="molecule type" value="Genomic_DNA"/>
</dbReference>
<comment type="catalytic activity">
    <reaction evidence="11">
        <text>(2S)-2-methylbutanoyl-CoA + malonyl-[ACP] + H(+) = (4S)-4-methyl-3-oxohexanoyl-[ACP] + CO2 + CoA</text>
        <dbReference type="Rhea" id="RHEA:42276"/>
        <dbReference type="Rhea" id="RHEA-COMP:9623"/>
        <dbReference type="Rhea" id="RHEA-COMP:17148"/>
        <dbReference type="ChEBI" id="CHEBI:15378"/>
        <dbReference type="ChEBI" id="CHEBI:16526"/>
        <dbReference type="ChEBI" id="CHEBI:57287"/>
        <dbReference type="ChEBI" id="CHEBI:78449"/>
        <dbReference type="ChEBI" id="CHEBI:88166"/>
        <dbReference type="ChEBI" id="CHEBI:167462"/>
        <dbReference type="EC" id="2.3.1.300"/>
    </reaction>
    <physiologicalReaction direction="left-to-right" evidence="11">
        <dbReference type="Rhea" id="RHEA:42277"/>
    </physiologicalReaction>
</comment>
<dbReference type="GO" id="GO:0033818">
    <property type="term" value="F:beta-ketoacyl-acyl-carrier-protein synthase III activity"/>
    <property type="evidence" value="ECO:0007669"/>
    <property type="project" value="UniProtKB-UniRule"/>
</dbReference>
<comment type="subcellular location">
    <subcellularLocation>
        <location evidence="14">Cytoplasm</location>
    </subcellularLocation>
</comment>
<keyword evidence="4 14" id="KW-0444">Lipid biosynthesis</keyword>
<keyword evidence="18" id="KW-1185">Reference proteome</keyword>
<dbReference type="Proteomes" id="UP000190080">
    <property type="component" value="Unassembled WGS sequence"/>
</dbReference>
<dbReference type="GO" id="GO:0005737">
    <property type="term" value="C:cytoplasm"/>
    <property type="evidence" value="ECO:0007669"/>
    <property type="project" value="UniProtKB-SubCell"/>
</dbReference>
<dbReference type="NCBIfam" id="TIGR00747">
    <property type="entry name" value="fabH"/>
    <property type="match status" value="1"/>
</dbReference>
<dbReference type="Gene3D" id="3.40.47.10">
    <property type="match status" value="1"/>
</dbReference>
<dbReference type="CDD" id="cd00830">
    <property type="entry name" value="KAS_III"/>
    <property type="match status" value="1"/>
</dbReference>
<dbReference type="Pfam" id="PF08545">
    <property type="entry name" value="ACP_syn_III"/>
    <property type="match status" value="1"/>
</dbReference>
<comment type="domain">
    <text evidence="14">The last Arg residue of the ACP-binding site is essential for the weak association between ACP/AcpP and FabH.</text>
</comment>
<feature type="active site" evidence="14">
    <location>
        <position position="252"/>
    </location>
</feature>
<feature type="active site" evidence="14">
    <location>
        <position position="112"/>
    </location>
</feature>
<evidence type="ECO:0000256" key="6">
    <source>
        <dbReference type="ARBA" id="ARBA00022832"/>
    </source>
</evidence>
<evidence type="ECO:0000259" key="16">
    <source>
        <dbReference type="Pfam" id="PF08545"/>
    </source>
</evidence>
<keyword evidence="7 14" id="KW-0443">Lipid metabolism</keyword>
<dbReference type="GO" id="GO:0044550">
    <property type="term" value="P:secondary metabolite biosynthetic process"/>
    <property type="evidence" value="ECO:0007669"/>
    <property type="project" value="TreeGrafter"/>
</dbReference>
<keyword evidence="5 14" id="KW-0808">Transferase</keyword>
<evidence type="ECO:0000256" key="8">
    <source>
        <dbReference type="ARBA" id="ARBA00023160"/>
    </source>
</evidence>
<keyword evidence="8 14" id="KW-0275">Fatty acid biosynthesis</keyword>
<feature type="region of interest" description="ACP-binding" evidence="14">
    <location>
        <begin position="253"/>
        <end position="257"/>
    </location>
</feature>
<comment type="similarity">
    <text evidence="2 14">Belongs to the thiolase-like superfamily. FabH family.</text>
</comment>
<evidence type="ECO:0000259" key="15">
    <source>
        <dbReference type="Pfam" id="PF08541"/>
    </source>
</evidence>
<dbReference type="PANTHER" id="PTHR34069">
    <property type="entry name" value="3-OXOACYL-[ACYL-CARRIER-PROTEIN] SYNTHASE 3"/>
    <property type="match status" value="1"/>
</dbReference>
<comment type="catalytic activity">
    <reaction evidence="13">
        <text>3-methylbutanoyl-CoA + malonyl-[ACP] + H(+) = 5-methyl-3-oxohexanoyl-[ACP] + CO2 + CoA</text>
        <dbReference type="Rhea" id="RHEA:42272"/>
        <dbReference type="Rhea" id="RHEA-COMP:9623"/>
        <dbReference type="Rhea" id="RHEA-COMP:9941"/>
        <dbReference type="ChEBI" id="CHEBI:15378"/>
        <dbReference type="ChEBI" id="CHEBI:16526"/>
        <dbReference type="ChEBI" id="CHEBI:57287"/>
        <dbReference type="ChEBI" id="CHEBI:57345"/>
        <dbReference type="ChEBI" id="CHEBI:78449"/>
        <dbReference type="ChEBI" id="CHEBI:78822"/>
        <dbReference type="EC" id="2.3.1.300"/>
    </reaction>
    <physiologicalReaction direction="left-to-right" evidence="13">
        <dbReference type="Rhea" id="RHEA:42273"/>
    </physiologicalReaction>
</comment>
<evidence type="ECO:0000256" key="13">
    <source>
        <dbReference type="ARBA" id="ARBA00052985"/>
    </source>
</evidence>
<dbReference type="InterPro" id="IPR004655">
    <property type="entry name" value="FabH"/>
</dbReference>
<dbReference type="InterPro" id="IPR013751">
    <property type="entry name" value="ACP_syn_III_N"/>
</dbReference>
<evidence type="ECO:0000256" key="2">
    <source>
        <dbReference type="ARBA" id="ARBA00008642"/>
    </source>
</evidence>
<evidence type="ECO:0000256" key="5">
    <source>
        <dbReference type="ARBA" id="ARBA00022679"/>
    </source>
</evidence>
<comment type="catalytic activity">
    <reaction evidence="10">
        <text>malonyl-[ACP] + acetyl-CoA + H(+) = 3-oxobutanoyl-[ACP] + CO2 + CoA</text>
        <dbReference type="Rhea" id="RHEA:12080"/>
        <dbReference type="Rhea" id="RHEA-COMP:9623"/>
        <dbReference type="Rhea" id="RHEA-COMP:9625"/>
        <dbReference type="ChEBI" id="CHEBI:15378"/>
        <dbReference type="ChEBI" id="CHEBI:16526"/>
        <dbReference type="ChEBI" id="CHEBI:57287"/>
        <dbReference type="ChEBI" id="CHEBI:57288"/>
        <dbReference type="ChEBI" id="CHEBI:78449"/>
        <dbReference type="ChEBI" id="CHEBI:78450"/>
        <dbReference type="EC" id="2.3.1.180"/>
    </reaction>
    <physiologicalReaction direction="left-to-right" evidence="10">
        <dbReference type="Rhea" id="RHEA:12081"/>
    </physiologicalReaction>
</comment>
<dbReference type="FunFam" id="3.40.47.10:FF:000004">
    <property type="entry name" value="3-oxoacyl-[acyl-carrier-protein] synthase 3"/>
    <property type="match status" value="1"/>
</dbReference>
<name>A0A1V4IUY9_9CLOT</name>
<keyword evidence="9 14" id="KW-0012">Acyltransferase</keyword>
<evidence type="ECO:0000313" key="18">
    <source>
        <dbReference type="Proteomes" id="UP000190080"/>
    </source>
</evidence>
<evidence type="ECO:0000256" key="14">
    <source>
        <dbReference type="HAMAP-Rule" id="MF_01815"/>
    </source>
</evidence>
<keyword evidence="14" id="KW-0511">Multifunctional enzyme</keyword>
<dbReference type="InterPro" id="IPR013747">
    <property type="entry name" value="ACP_syn_III_C"/>
</dbReference>
<dbReference type="HAMAP" id="MF_01815">
    <property type="entry name" value="FabH"/>
    <property type="match status" value="1"/>
</dbReference>
<comment type="subunit">
    <text evidence="14">Homodimer.</text>
</comment>
<comment type="pathway">
    <text evidence="1 14">Lipid metabolism; fatty acid biosynthesis.</text>
</comment>
<proteinExistence type="inferred from homology"/>
<evidence type="ECO:0000256" key="1">
    <source>
        <dbReference type="ARBA" id="ARBA00005194"/>
    </source>
</evidence>
<comment type="function">
    <text evidence="14">Catalyzes the condensation reaction of fatty acid synthesis by the addition to an acyl acceptor of two carbons from malonyl-ACP. Catalyzes the first condensation reaction which initiates fatty acid synthesis and may therefore play a role in governing the total rate of fatty acid production. Possesses both acetoacetyl-ACP synthase and acetyl transacylase activities. Its substrate specificity determines the biosynthesis of branched-chain and/or straight-chain of fatty acids.</text>
</comment>
<feature type="domain" description="Beta-ketoacyl-[acyl-carrier-protein] synthase III C-terminal" evidence="15">
    <location>
        <begin position="236"/>
        <end position="325"/>
    </location>
</feature>
<evidence type="ECO:0000256" key="3">
    <source>
        <dbReference type="ARBA" id="ARBA00022490"/>
    </source>
</evidence>
<keyword evidence="3 14" id="KW-0963">Cytoplasm</keyword>
<keyword evidence="6 14" id="KW-0276">Fatty acid metabolism</keyword>
<evidence type="ECO:0000313" key="17">
    <source>
        <dbReference type="EMBL" id="OPJ63605.1"/>
    </source>
</evidence>
<dbReference type="PANTHER" id="PTHR34069:SF2">
    <property type="entry name" value="BETA-KETOACYL-[ACYL-CARRIER-PROTEIN] SYNTHASE III"/>
    <property type="match status" value="1"/>
</dbReference>
<comment type="catalytic activity">
    <reaction evidence="12">
        <text>2-methylpropanoyl-CoA + malonyl-[ACP] + H(+) = 4-methyl-3-oxopentanoyl-[ACP] + CO2 + CoA</text>
        <dbReference type="Rhea" id="RHEA:42268"/>
        <dbReference type="Rhea" id="RHEA-COMP:9623"/>
        <dbReference type="Rhea" id="RHEA-COMP:9940"/>
        <dbReference type="ChEBI" id="CHEBI:15378"/>
        <dbReference type="ChEBI" id="CHEBI:16526"/>
        <dbReference type="ChEBI" id="CHEBI:57287"/>
        <dbReference type="ChEBI" id="CHEBI:57338"/>
        <dbReference type="ChEBI" id="CHEBI:78449"/>
        <dbReference type="ChEBI" id="CHEBI:78820"/>
        <dbReference type="EC" id="2.3.1.300"/>
    </reaction>
    <physiologicalReaction direction="left-to-right" evidence="12">
        <dbReference type="Rhea" id="RHEA:42269"/>
    </physiologicalReaction>
</comment>
<gene>
    <name evidence="17" type="primary">fabH_2</name>
    <name evidence="14" type="synonym">fabH</name>
    <name evidence="17" type="ORF">CLORY_11130</name>
</gene>
<sequence length="325" mass="35465">MRNVKIKGTGRYVPDNIVTNFDLEKLVDTSDEWISTRTGIKERRISKGENTSDLAFKAAKKALESAEMSAEELDLIIVATVSPDAFTPATACIVQGLLGAKHAAAFDLNAACSGFVYAMQVAREMIKSGTYNNILIIGAEVLSKIIDWKDRNTCVLFGDGAGAIILSSSDEQGIMSIKLGADGSKGHALKCDAVPVNNAFMDQVNQQNKLRFISMEGREVFRFATTVMAEGIENILKDNSIDINEVKYIIPHQANYRIIDFTSKRLKVDISKFYINLQNYGNTSSATIPIALDELNEKGLLEKGDILIFVGFGGGLTHGAALVKW</sequence>
<feature type="domain" description="Beta-ketoacyl-[acyl-carrier-protein] synthase III N-terminal" evidence="16">
    <location>
        <begin position="106"/>
        <end position="183"/>
    </location>
</feature>
<protein>
    <recommendedName>
        <fullName evidence="14">Beta-ketoacyl-[acyl-carrier-protein] synthase III</fullName>
        <shortName evidence="14">Beta-ketoacyl-ACP synthase III</shortName>
        <shortName evidence="14">KAS III</shortName>
        <ecNumber evidence="14">2.3.1.180</ecNumber>
    </recommendedName>
    <alternativeName>
        <fullName evidence="14">3-oxoacyl-[acyl-carrier-protein] synthase 3</fullName>
    </alternativeName>
    <alternativeName>
        <fullName evidence="14">3-oxoacyl-[acyl-carrier-protein] synthase III</fullName>
    </alternativeName>
</protein>